<name>A0A379JP89_ECTOL</name>
<dbReference type="Proteomes" id="UP000255303">
    <property type="component" value="Unassembled WGS sequence"/>
</dbReference>
<feature type="compositionally biased region" description="Basic and acidic residues" evidence="1">
    <location>
        <begin position="41"/>
        <end position="63"/>
    </location>
</feature>
<dbReference type="EMBL" id="UGUV01000002">
    <property type="protein sequence ID" value="SUD50154.1"/>
    <property type="molecule type" value="Genomic_DNA"/>
</dbReference>
<reference evidence="2 3" key="1">
    <citation type="submission" date="2018-06" db="EMBL/GenBank/DDBJ databases">
        <authorList>
            <consortium name="Pathogen Informatics"/>
            <person name="Doyle S."/>
        </authorList>
    </citation>
    <scope>NUCLEOTIDE SEQUENCE [LARGE SCALE GENOMIC DNA]</scope>
    <source>
        <strain evidence="2 3">NCTC10692</strain>
    </source>
</reference>
<proteinExistence type="predicted"/>
<dbReference type="AlphaFoldDB" id="A0A379JP89"/>
<evidence type="ECO:0000313" key="3">
    <source>
        <dbReference type="Proteomes" id="UP000255303"/>
    </source>
</evidence>
<evidence type="ECO:0000256" key="1">
    <source>
        <dbReference type="SAM" id="MobiDB-lite"/>
    </source>
</evidence>
<feature type="compositionally biased region" description="Basic and acidic residues" evidence="1">
    <location>
        <begin position="8"/>
        <end position="18"/>
    </location>
</feature>
<organism evidence="2 3">
    <name type="scientific">Ectopseudomonas oleovorans</name>
    <name type="common">Pseudomonas oleovorans</name>
    <dbReference type="NCBI Taxonomy" id="301"/>
    <lineage>
        <taxon>Bacteria</taxon>
        <taxon>Pseudomonadati</taxon>
        <taxon>Pseudomonadota</taxon>
        <taxon>Gammaproteobacteria</taxon>
        <taxon>Pseudomonadales</taxon>
        <taxon>Pseudomonadaceae</taxon>
        <taxon>Ectopseudomonas</taxon>
    </lineage>
</organism>
<evidence type="ECO:0000313" key="2">
    <source>
        <dbReference type="EMBL" id="SUD50154.1"/>
    </source>
</evidence>
<accession>A0A379JP89</accession>
<gene>
    <name evidence="2" type="ORF">NCTC10692_00543</name>
</gene>
<sequence length="90" mass="9985">MDQPVAVEGHDEAQRADQVDVGVATQRAHRFDGLGGQQGIADEKAQVNEHHEQQRQYRADHAELGAALNHLRDTQFRPLGRVRGHEDGAN</sequence>
<feature type="region of interest" description="Disordered" evidence="1">
    <location>
        <begin position="1"/>
        <end position="90"/>
    </location>
</feature>
<protein>
    <submittedName>
        <fullName evidence="2">Uncharacterized protein</fullName>
    </submittedName>
</protein>